<dbReference type="OrthoDB" id="8963639at2759"/>
<sequence length="134" mass="15048">AHFGILELAQNINHLTKQFEDFQKIVLRQLVNISADVAQVTRILNQSSSVTAFEDFDIPGVVIPINSSNEFYTLNDWLITKDNKLKFITYLKGIGGIDTENFVKRVLGRLIGPDLANAANFTGTRDKLKFQGHL</sequence>
<dbReference type="EMBL" id="CAJVCH010545036">
    <property type="protein sequence ID" value="CAG7827827.1"/>
    <property type="molecule type" value="Genomic_DNA"/>
</dbReference>
<evidence type="ECO:0000313" key="2">
    <source>
        <dbReference type="Proteomes" id="UP000708208"/>
    </source>
</evidence>
<comment type="caution">
    <text evidence="1">The sequence shown here is derived from an EMBL/GenBank/DDBJ whole genome shotgun (WGS) entry which is preliminary data.</text>
</comment>
<keyword evidence="2" id="KW-1185">Reference proteome</keyword>
<protein>
    <recommendedName>
        <fullName evidence="3">DUF4806 domain-containing protein</fullName>
    </recommendedName>
</protein>
<evidence type="ECO:0008006" key="3">
    <source>
        <dbReference type="Google" id="ProtNLM"/>
    </source>
</evidence>
<proteinExistence type="predicted"/>
<feature type="non-terminal residue" evidence="1">
    <location>
        <position position="1"/>
    </location>
</feature>
<reference evidence="1" key="1">
    <citation type="submission" date="2021-06" db="EMBL/GenBank/DDBJ databases">
        <authorList>
            <person name="Hodson N. C."/>
            <person name="Mongue J. A."/>
            <person name="Jaron S. K."/>
        </authorList>
    </citation>
    <scope>NUCLEOTIDE SEQUENCE</scope>
</reference>
<name>A0A8J2L989_9HEXA</name>
<dbReference type="AlphaFoldDB" id="A0A8J2L989"/>
<feature type="non-terminal residue" evidence="1">
    <location>
        <position position="134"/>
    </location>
</feature>
<gene>
    <name evidence="1" type="ORF">AFUS01_LOCUS37788</name>
</gene>
<dbReference type="Proteomes" id="UP000708208">
    <property type="component" value="Unassembled WGS sequence"/>
</dbReference>
<organism evidence="1 2">
    <name type="scientific">Allacma fusca</name>
    <dbReference type="NCBI Taxonomy" id="39272"/>
    <lineage>
        <taxon>Eukaryota</taxon>
        <taxon>Metazoa</taxon>
        <taxon>Ecdysozoa</taxon>
        <taxon>Arthropoda</taxon>
        <taxon>Hexapoda</taxon>
        <taxon>Collembola</taxon>
        <taxon>Symphypleona</taxon>
        <taxon>Sminthuridae</taxon>
        <taxon>Allacma</taxon>
    </lineage>
</organism>
<accession>A0A8J2L989</accession>
<evidence type="ECO:0000313" key="1">
    <source>
        <dbReference type="EMBL" id="CAG7827827.1"/>
    </source>
</evidence>